<protein>
    <submittedName>
        <fullName evidence="1">Uncharacterized protein</fullName>
    </submittedName>
</protein>
<sequence length="55" mass="6064">MGYARALDRLEMHVYDAGHLLLETHAPECAAAMRSFITDVTAERAMADGVTKRPC</sequence>
<dbReference type="Proteomes" id="UP001501666">
    <property type="component" value="Unassembled WGS sequence"/>
</dbReference>
<name>A0ABN3S8J6_9ACTN</name>
<proteinExistence type="predicted"/>
<keyword evidence="2" id="KW-1185">Reference proteome</keyword>
<dbReference type="RefSeq" id="WP_346149705.1">
    <property type="nucleotide sequence ID" value="NZ_BAAATE010000013.1"/>
</dbReference>
<dbReference type="EMBL" id="BAAATE010000013">
    <property type="protein sequence ID" value="GAA2670415.1"/>
    <property type="molecule type" value="Genomic_DNA"/>
</dbReference>
<gene>
    <name evidence="1" type="ORF">GCM10010412_049420</name>
</gene>
<comment type="caution">
    <text evidence="1">The sequence shown here is derived from an EMBL/GenBank/DDBJ whole genome shotgun (WGS) entry which is preliminary data.</text>
</comment>
<reference evidence="1 2" key="1">
    <citation type="journal article" date="2019" name="Int. J. Syst. Evol. Microbiol.">
        <title>The Global Catalogue of Microorganisms (GCM) 10K type strain sequencing project: providing services to taxonomists for standard genome sequencing and annotation.</title>
        <authorList>
            <consortium name="The Broad Institute Genomics Platform"/>
            <consortium name="The Broad Institute Genome Sequencing Center for Infectious Disease"/>
            <person name="Wu L."/>
            <person name="Ma J."/>
        </authorList>
    </citation>
    <scope>NUCLEOTIDE SEQUENCE [LARGE SCALE GENOMIC DNA]</scope>
    <source>
        <strain evidence="1 2">JCM 6835</strain>
    </source>
</reference>
<evidence type="ECO:0000313" key="1">
    <source>
        <dbReference type="EMBL" id="GAA2670415.1"/>
    </source>
</evidence>
<organism evidence="1 2">
    <name type="scientific">Nonomuraea recticatena</name>
    <dbReference type="NCBI Taxonomy" id="46178"/>
    <lineage>
        <taxon>Bacteria</taxon>
        <taxon>Bacillati</taxon>
        <taxon>Actinomycetota</taxon>
        <taxon>Actinomycetes</taxon>
        <taxon>Streptosporangiales</taxon>
        <taxon>Streptosporangiaceae</taxon>
        <taxon>Nonomuraea</taxon>
    </lineage>
</organism>
<evidence type="ECO:0000313" key="2">
    <source>
        <dbReference type="Proteomes" id="UP001501666"/>
    </source>
</evidence>
<accession>A0ABN3S8J6</accession>